<protein>
    <submittedName>
        <fullName evidence="2">Uncharacterized protein</fullName>
    </submittedName>
</protein>
<evidence type="ECO:0000256" key="1">
    <source>
        <dbReference type="SAM" id="Phobius"/>
    </source>
</evidence>
<dbReference type="AlphaFoldDB" id="F6I2W2"/>
<evidence type="ECO:0000313" key="3">
    <source>
        <dbReference type="Proteomes" id="UP000009183"/>
    </source>
</evidence>
<dbReference type="EMBL" id="FN596739">
    <property type="protein sequence ID" value="CCB61279.1"/>
    <property type="molecule type" value="Genomic_DNA"/>
</dbReference>
<gene>
    <name evidence="2" type="ordered locus">VIT_15s0048g02880</name>
</gene>
<keyword evidence="3" id="KW-1185">Reference proteome</keyword>
<accession>F6I2W2</accession>
<keyword evidence="1" id="KW-0812">Transmembrane</keyword>
<dbReference type="PANTHER" id="PTHR33709:SF20">
    <property type="entry name" value="OS04G0541900 PROTEIN"/>
    <property type="match status" value="1"/>
</dbReference>
<name>F6I2W2_VITVI</name>
<dbReference type="InParanoid" id="F6I2W2"/>
<proteinExistence type="predicted"/>
<dbReference type="InterPro" id="IPR040339">
    <property type="entry name" value="At1g16860-like"/>
</dbReference>
<dbReference type="OrthoDB" id="1875545at2759"/>
<organism evidence="2 3">
    <name type="scientific">Vitis vinifera</name>
    <name type="common">Grape</name>
    <dbReference type="NCBI Taxonomy" id="29760"/>
    <lineage>
        <taxon>Eukaryota</taxon>
        <taxon>Viridiplantae</taxon>
        <taxon>Streptophyta</taxon>
        <taxon>Embryophyta</taxon>
        <taxon>Tracheophyta</taxon>
        <taxon>Spermatophyta</taxon>
        <taxon>Magnoliopsida</taxon>
        <taxon>eudicotyledons</taxon>
        <taxon>Gunneridae</taxon>
        <taxon>Pentapetalae</taxon>
        <taxon>rosids</taxon>
        <taxon>Vitales</taxon>
        <taxon>Vitaceae</taxon>
        <taxon>Viteae</taxon>
        <taxon>Vitis</taxon>
    </lineage>
</organism>
<sequence length="327" mass="36564">MSVTSMDQKEKIHSIQSKTAVEKQYRERVMNDLSNASSIQSHCYSCKPIPSQVLYVLVPLFFTGLAVSIFILIAVHNAFLFVSLLCLSALVAAFLIWNTVNWRRSRALFCYLRSFPDSDLRLARHGQLVKITGLVSCGNISLESSYEKATRCIYTSTLLYEYPGLGLKLADAKVPCFGWGLAYCERFSTDFYITDSKSGIRALVKAGSGSRVTPLIVESRLVNTTRKCRFLSSHFKKWLAERNISGQARLLRLEEGYVKEGSSMAVIGMLHRDNDALMIVQPPELLSTGCLWRKLLLPVDIDGVILGVPEMVGPVANPPSSMQQWEH</sequence>
<evidence type="ECO:0000313" key="2">
    <source>
        <dbReference type="EMBL" id="CCB61279.1"/>
    </source>
</evidence>
<keyword evidence="1" id="KW-1133">Transmembrane helix</keyword>
<dbReference type="Proteomes" id="UP000009183">
    <property type="component" value="Chromosome 15"/>
</dbReference>
<dbReference type="ExpressionAtlas" id="F6I2W2">
    <property type="expression patterns" value="baseline"/>
</dbReference>
<dbReference type="PANTHER" id="PTHR33709">
    <property type="entry name" value="OSJNBA0035M09.9 PROTEIN"/>
    <property type="match status" value="1"/>
</dbReference>
<keyword evidence="1" id="KW-0472">Membrane</keyword>
<feature type="transmembrane region" description="Helical" evidence="1">
    <location>
        <begin position="79"/>
        <end position="97"/>
    </location>
</feature>
<feature type="transmembrane region" description="Helical" evidence="1">
    <location>
        <begin position="53"/>
        <end position="73"/>
    </location>
</feature>
<reference evidence="3" key="1">
    <citation type="journal article" date="2007" name="Nature">
        <title>The grapevine genome sequence suggests ancestral hexaploidization in major angiosperm phyla.</title>
        <authorList>
            <consortium name="The French-Italian Public Consortium for Grapevine Genome Characterization."/>
            <person name="Jaillon O."/>
            <person name="Aury J.-M."/>
            <person name="Noel B."/>
            <person name="Policriti A."/>
            <person name="Clepet C."/>
            <person name="Casagrande A."/>
            <person name="Choisne N."/>
            <person name="Aubourg S."/>
            <person name="Vitulo N."/>
            <person name="Jubin C."/>
            <person name="Vezzi A."/>
            <person name="Legeai F."/>
            <person name="Hugueney P."/>
            <person name="Dasilva C."/>
            <person name="Horner D."/>
            <person name="Mica E."/>
            <person name="Jublot D."/>
            <person name="Poulain J."/>
            <person name="Bruyere C."/>
            <person name="Billault A."/>
            <person name="Segurens B."/>
            <person name="Gouyvenoux M."/>
            <person name="Ugarte E."/>
            <person name="Cattonaro F."/>
            <person name="Anthouard V."/>
            <person name="Vico V."/>
            <person name="Del Fabbro C."/>
            <person name="Alaux M."/>
            <person name="Di Gaspero G."/>
            <person name="Dumas V."/>
            <person name="Felice N."/>
            <person name="Paillard S."/>
            <person name="Juman I."/>
            <person name="Moroldo M."/>
            <person name="Scalabrin S."/>
            <person name="Canaguier A."/>
            <person name="Le Clainche I."/>
            <person name="Malacrida G."/>
            <person name="Durand E."/>
            <person name="Pesole G."/>
            <person name="Laucou V."/>
            <person name="Chatelet P."/>
            <person name="Merdinoglu D."/>
            <person name="Delledonne M."/>
            <person name="Pezzotti M."/>
            <person name="Lecharny A."/>
            <person name="Scarpelli C."/>
            <person name="Artiguenave F."/>
            <person name="Pe M.E."/>
            <person name="Valle G."/>
            <person name="Morgante M."/>
            <person name="Caboche M."/>
            <person name="Adam-Blondon A.-F."/>
            <person name="Weissenbach J."/>
            <person name="Quetier F."/>
            <person name="Wincker P."/>
        </authorList>
    </citation>
    <scope>NUCLEOTIDE SEQUENCE [LARGE SCALE GENOMIC DNA]</scope>
    <source>
        <strain evidence="3">cv. Pinot noir / PN40024</strain>
    </source>
</reference>
<dbReference type="PaxDb" id="29760-VIT_15s0048g02880.t01"/>
<dbReference type="eggNOG" id="ENOG502QW7W">
    <property type="taxonomic scope" value="Eukaryota"/>
</dbReference>
<dbReference type="HOGENOM" id="CLU_052428_0_0_1"/>